<organism evidence="1">
    <name type="scientific">bioreactor metagenome</name>
    <dbReference type="NCBI Taxonomy" id="1076179"/>
    <lineage>
        <taxon>unclassified sequences</taxon>
        <taxon>metagenomes</taxon>
        <taxon>ecological metagenomes</taxon>
    </lineage>
</organism>
<dbReference type="AlphaFoldDB" id="A0A645J6Y8"/>
<name>A0A645J6Y8_9ZZZZ</name>
<accession>A0A645J6Y8</accession>
<reference evidence="1" key="1">
    <citation type="submission" date="2019-08" db="EMBL/GenBank/DDBJ databases">
        <authorList>
            <person name="Kucharzyk K."/>
            <person name="Murdoch R.W."/>
            <person name="Higgins S."/>
            <person name="Loffler F."/>
        </authorList>
    </citation>
    <scope>NUCLEOTIDE SEQUENCE</scope>
</reference>
<protein>
    <submittedName>
        <fullName evidence="1">Uncharacterized protein</fullName>
    </submittedName>
</protein>
<evidence type="ECO:0000313" key="1">
    <source>
        <dbReference type="EMBL" id="MPN56234.1"/>
    </source>
</evidence>
<sequence length="44" mass="5090">MDLGLLYIMNNMEVEAFLKVLERYFLTFLEVVANKKVVLVGVQV</sequence>
<proteinExistence type="predicted"/>
<dbReference type="EMBL" id="VSSQ01126340">
    <property type="protein sequence ID" value="MPN56234.1"/>
    <property type="molecule type" value="Genomic_DNA"/>
</dbReference>
<comment type="caution">
    <text evidence="1">The sequence shown here is derived from an EMBL/GenBank/DDBJ whole genome shotgun (WGS) entry which is preliminary data.</text>
</comment>
<gene>
    <name evidence="1" type="ORF">SDC9_203920</name>
</gene>